<feature type="compositionally biased region" description="Basic and acidic residues" evidence="1">
    <location>
        <begin position="74"/>
        <end position="97"/>
    </location>
</feature>
<dbReference type="AlphaFoldDB" id="A0A5N5VXH7"/>
<gene>
    <name evidence="2" type="ORF">FRZ00_33470</name>
</gene>
<dbReference type="EMBL" id="VOKX01000132">
    <property type="protein sequence ID" value="KAB7833556.1"/>
    <property type="molecule type" value="Genomic_DNA"/>
</dbReference>
<dbReference type="Proteomes" id="UP000327000">
    <property type="component" value="Unassembled WGS sequence"/>
</dbReference>
<dbReference type="OrthoDB" id="9920585at2"/>
<dbReference type="RefSeq" id="WP_152266110.1">
    <property type="nucleotide sequence ID" value="NZ_VOKX01000132.1"/>
</dbReference>
<proteinExistence type="predicted"/>
<name>A0A5N5VXH7_STRMB</name>
<evidence type="ECO:0000256" key="1">
    <source>
        <dbReference type="SAM" id="MobiDB-lite"/>
    </source>
</evidence>
<feature type="compositionally biased region" description="Low complexity" evidence="1">
    <location>
        <begin position="8"/>
        <end position="17"/>
    </location>
</feature>
<feature type="compositionally biased region" description="Basic and acidic residues" evidence="1">
    <location>
        <begin position="111"/>
        <end position="124"/>
    </location>
</feature>
<feature type="region of interest" description="Disordered" evidence="1">
    <location>
        <begin position="74"/>
        <end position="124"/>
    </location>
</feature>
<organism evidence="2 3">
    <name type="scientific">Streptomyces mobaraensis</name>
    <name type="common">Streptoverticillium mobaraense</name>
    <dbReference type="NCBI Taxonomy" id="35621"/>
    <lineage>
        <taxon>Bacteria</taxon>
        <taxon>Bacillati</taxon>
        <taxon>Actinomycetota</taxon>
        <taxon>Actinomycetes</taxon>
        <taxon>Kitasatosporales</taxon>
        <taxon>Streptomycetaceae</taxon>
        <taxon>Streptomyces</taxon>
    </lineage>
</organism>
<feature type="region of interest" description="Disordered" evidence="1">
    <location>
        <begin position="1"/>
        <end position="23"/>
    </location>
</feature>
<sequence length="124" mass="13226">MVPPPPTTTSTSTSEPTVNQQKGDCAQLDRTATELEQNTAVGTVTAADVSLYEQQAAHARHLLAAAGAEAKDVADAEKAHRGDGERGFATRALDHATHPRLFQTTQPAADSGREHDHDDQEMNL</sequence>
<reference evidence="2 3" key="1">
    <citation type="journal article" date="2019" name="Microb. Cell Fact.">
        <title>Exploring novel herbicidin analogues by transcriptional regulator overexpression and MS/MS molecular networking.</title>
        <authorList>
            <person name="Shi Y."/>
            <person name="Gu R."/>
            <person name="Li Y."/>
            <person name="Wang X."/>
            <person name="Ren W."/>
            <person name="Li X."/>
            <person name="Wang L."/>
            <person name="Xie Y."/>
            <person name="Hong B."/>
        </authorList>
    </citation>
    <scope>NUCLEOTIDE SEQUENCE [LARGE SCALE GENOMIC DNA]</scope>
    <source>
        <strain evidence="2 3">US-43</strain>
    </source>
</reference>
<comment type="caution">
    <text evidence="2">The sequence shown here is derived from an EMBL/GenBank/DDBJ whole genome shotgun (WGS) entry which is preliminary data.</text>
</comment>
<keyword evidence="3" id="KW-1185">Reference proteome</keyword>
<evidence type="ECO:0000313" key="2">
    <source>
        <dbReference type="EMBL" id="KAB7833556.1"/>
    </source>
</evidence>
<protein>
    <submittedName>
        <fullName evidence="2">Uncharacterized protein</fullName>
    </submittedName>
</protein>
<accession>A0A5N5VXH7</accession>
<evidence type="ECO:0000313" key="3">
    <source>
        <dbReference type="Proteomes" id="UP000327000"/>
    </source>
</evidence>